<proteinExistence type="predicted"/>
<evidence type="ECO:0000313" key="2">
    <source>
        <dbReference type="EMBL" id="KAJ4949499.1"/>
    </source>
</evidence>
<dbReference type="Proteomes" id="UP001219934">
    <property type="component" value="Unassembled WGS sequence"/>
</dbReference>
<feature type="region of interest" description="Disordered" evidence="1">
    <location>
        <begin position="45"/>
        <end position="75"/>
    </location>
</feature>
<evidence type="ECO:0000256" key="1">
    <source>
        <dbReference type="SAM" id="MobiDB-lite"/>
    </source>
</evidence>
<dbReference type="AlphaFoldDB" id="A0AAD6BU11"/>
<comment type="caution">
    <text evidence="2">The sequence shown here is derived from an EMBL/GenBank/DDBJ whole genome shotgun (WGS) entry which is preliminary data.</text>
</comment>
<gene>
    <name evidence="2" type="ORF">JOQ06_021014</name>
</gene>
<organism evidence="2 3">
    <name type="scientific">Pogonophryne albipinna</name>
    <dbReference type="NCBI Taxonomy" id="1090488"/>
    <lineage>
        <taxon>Eukaryota</taxon>
        <taxon>Metazoa</taxon>
        <taxon>Chordata</taxon>
        <taxon>Craniata</taxon>
        <taxon>Vertebrata</taxon>
        <taxon>Euteleostomi</taxon>
        <taxon>Actinopterygii</taxon>
        <taxon>Neopterygii</taxon>
        <taxon>Teleostei</taxon>
        <taxon>Neoteleostei</taxon>
        <taxon>Acanthomorphata</taxon>
        <taxon>Eupercaria</taxon>
        <taxon>Perciformes</taxon>
        <taxon>Notothenioidei</taxon>
        <taxon>Pogonophryne</taxon>
    </lineage>
</organism>
<accession>A0AAD6BU11</accession>
<feature type="non-terminal residue" evidence="2">
    <location>
        <position position="75"/>
    </location>
</feature>
<evidence type="ECO:0000313" key="3">
    <source>
        <dbReference type="Proteomes" id="UP001219934"/>
    </source>
</evidence>
<sequence length="75" mass="7875">QSPPQALSAILTLCDTAPMVHLASDMGTTGTGNRREFLRRGGGLVVSQGPPYNPDGQPMGGFVMDGQQHMGIRPP</sequence>
<keyword evidence="3" id="KW-1185">Reference proteome</keyword>
<reference evidence="2" key="1">
    <citation type="submission" date="2022-11" db="EMBL/GenBank/DDBJ databases">
        <title>Chromosome-level genome of Pogonophryne albipinna.</title>
        <authorList>
            <person name="Jo E."/>
        </authorList>
    </citation>
    <scope>NUCLEOTIDE SEQUENCE</scope>
    <source>
        <strain evidence="2">SGF0006</strain>
        <tissue evidence="2">Muscle</tissue>
    </source>
</reference>
<protein>
    <submittedName>
        <fullName evidence="2">Uncharacterized protein</fullName>
    </submittedName>
</protein>
<dbReference type="EMBL" id="JAPTMU010000001">
    <property type="protein sequence ID" value="KAJ4949499.1"/>
    <property type="molecule type" value="Genomic_DNA"/>
</dbReference>
<name>A0AAD6BU11_9TELE</name>
<feature type="non-terminal residue" evidence="2">
    <location>
        <position position="1"/>
    </location>
</feature>